<evidence type="ECO:0000256" key="1">
    <source>
        <dbReference type="SAM" id="MobiDB-lite"/>
    </source>
</evidence>
<organism evidence="4 5">
    <name type="scientific">Candidatus Gallipaludibacter merdavium</name>
    <dbReference type="NCBI Taxonomy" id="2840839"/>
    <lineage>
        <taxon>Bacteria</taxon>
        <taxon>Pseudomonadati</taxon>
        <taxon>Bacteroidota</taxon>
        <taxon>Bacteroidia</taxon>
        <taxon>Bacteroidales</taxon>
        <taxon>Candidatus Gallipaludibacter</taxon>
    </lineage>
</organism>
<dbReference type="PANTHER" id="PTHR40940:SF2">
    <property type="entry name" value="BATD"/>
    <property type="match status" value="1"/>
</dbReference>
<sequence>MNRKLFSIILILLATVCVAQADEVTFTATAPSSVILNKPFQLVYTVNASAKDLRAPELRDFDILAGPFESRSSSTQFINGKRSSSFTHTFTYTLMAKKEGTFTIPAATVSVKGNKYTSNGLKINVLPPDETPSGGESGERGKVDQPSGSAISNENLFVRTIVSKTNVYEQECIVLTYRLYTLVDVRQFTGSKFPDFTGFLKQDIDLSDNNQLTYEHYNGRNYASAILAQMLLYPQHDGDIKIDDATFDAVVRVQNRSQVRSIFDDFFDTYTNVTKTLRAPGVTIHVKSLPQGKPASYSGVVGTFDMNSSLTSSSVTTNEAITLKIEIAGSGNMKLIKSPEIEFPAGLEVYDPKVTNQFKNTSSGMSGKKTIEYLIIPRASGTYNIPSVEWSYFDTKTGVYKTLRTEAYTLNVSKGANDTVTGPVGVTYVGKEDVKQLSTDIRYIHTSPVVLMEKRELLFGTWRYWLYYLLPLCLTVILFVFFRKQIRENADIVKVKNKKANKMAQRRLKLAQKLWKEDKKEAFYEEVLKAVWNYLGDKLSMPTSSLNRDNVAGELERRSVPAELIDELVKVLDTCEYARYAPIAGENPMGELYEQVVNLISSLDEKIKK</sequence>
<evidence type="ECO:0000313" key="4">
    <source>
        <dbReference type="EMBL" id="MBO8460568.1"/>
    </source>
</evidence>
<protein>
    <submittedName>
        <fullName evidence="4">Protein BatD</fullName>
    </submittedName>
</protein>
<proteinExistence type="predicted"/>
<feature type="region of interest" description="Disordered" evidence="1">
    <location>
        <begin position="122"/>
        <end position="148"/>
    </location>
</feature>
<accession>A0A9D9HV90</accession>
<feature type="transmembrane region" description="Helical" evidence="2">
    <location>
        <begin position="464"/>
        <end position="482"/>
    </location>
</feature>
<dbReference type="EMBL" id="JADIMG010000091">
    <property type="protein sequence ID" value="MBO8460568.1"/>
    <property type="molecule type" value="Genomic_DNA"/>
</dbReference>
<dbReference type="PANTHER" id="PTHR40940">
    <property type="entry name" value="PROTEIN BATD-RELATED"/>
    <property type="match status" value="1"/>
</dbReference>
<evidence type="ECO:0000313" key="5">
    <source>
        <dbReference type="Proteomes" id="UP000823641"/>
    </source>
</evidence>
<keyword evidence="2" id="KW-0472">Membrane</keyword>
<gene>
    <name evidence="4" type="ORF">IAA73_09575</name>
</gene>
<comment type="caution">
    <text evidence="4">The sequence shown here is derived from an EMBL/GenBank/DDBJ whole genome shotgun (WGS) entry which is preliminary data.</text>
</comment>
<feature type="signal peptide" evidence="3">
    <location>
        <begin position="1"/>
        <end position="21"/>
    </location>
</feature>
<reference evidence="4" key="1">
    <citation type="submission" date="2020-10" db="EMBL/GenBank/DDBJ databases">
        <authorList>
            <person name="Gilroy R."/>
        </authorList>
    </citation>
    <scope>NUCLEOTIDE SEQUENCE</scope>
    <source>
        <strain evidence="4">G3-3990</strain>
    </source>
</reference>
<dbReference type="Pfam" id="PF13584">
    <property type="entry name" value="BatD"/>
    <property type="match status" value="2"/>
</dbReference>
<evidence type="ECO:0000256" key="2">
    <source>
        <dbReference type="SAM" id="Phobius"/>
    </source>
</evidence>
<dbReference type="Proteomes" id="UP000823641">
    <property type="component" value="Unassembled WGS sequence"/>
</dbReference>
<feature type="chain" id="PRO_5038543562" evidence="3">
    <location>
        <begin position="22"/>
        <end position="609"/>
    </location>
</feature>
<evidence type="ECO:0000256" key="3">
    <source>
        <dbReference type="SAM" id="SignalP"/>
    </source>
</evidence>
<name>A0A9D9HV90_9BACT</name>
<keyword evidence="2" id="KW-0812">Transmembrane</keyword>
<dbReference type="AlphaFoldDB" id="A0A9D9HV90"/>
<dbReference type="InterPro" id="IPR025738">
    <property type="entry name" value="BatD"/>
</dbReference>
<keyword evidence="2" id="KW-1133">Transmembrane helix</keyword>
<reference evidence="4" key="2">
    <citation type="journal article" date="2021" name="PeerJ">
        <title>Extensive microbial diversity within the chicken gut microbiome revealed by metagenomics and culture.</title>
        <authorList>
            <person name="Gilroy R."/>
            <person name="Ravi A."/>
            <person name="Getino M."/>
            <person name="Pursley I."/>
            <person name="Horton D.L."/>
            <person name="Alikhan N.F."/>
            <person name="Baker D."/>
            <person name="Gharbi K."/>
            <person name="Hall N."/>
            <person name="Watson M."/>
            <person name="Adriaenssens E.M."/>
            <person name="Foster-Nyarko E."/>
            <person name="Jarju S."/>
            <person name="Secka A."/>
            <person name="Antonio M."/>
            <person name="Oren A."/>
            <person name="Chaudhuri R.R."/>
            <person name="La Ragione R."/>
            <person name="Hildebrand F."/>
            <person name="Pallen M.J."/>
        </authorList>
    </citation>
    <scope>NUCLEOTIDE SEQUENCE</scope>
    <source>
        <strain evidence="4">G3-3990</strain>
    </source>
</reference>
<keyword evidence="3" id="KW-0732">Signal</keyword>